<proteinExistence type="predicted"/>
<accession>A0ACB8H679</accession>
<evidence type="ECO:0000313" key="2">
    <source>
        <dbReference type="Proteomes" id="UP000664032"/>
    </source>
</evidence>
<dbReference type="Proteomes" id="UP000664032">
    <property type="component" value="Unassembled WGS sequence"/>
</dbReference>
<protein>
    <submittedName>
        <fullName evidence="1">Uncharacterized protein</fullName>
    </submittedName>
</protein>
<dbReference type="EMBL" id="JAFIQS020000003">
    <property type="protein sequence ID" value="KAH9483428.1"/>
    <property type="molecule type" value="Genomic_DNA"/>
</dbReference>
<organism evidence="1 2">
    <name type="scientific">Psilocybe cubensis</name>
    <name type="common">Psychedelic mushroom</name>
    <name type="synonym">Stropharia cubensis</name>
    <dbReference type="NCBI Taxonomy" id="181762"/>
    <lineage>
        <taxon>Eukaryota</taxon>
        <taxon>Fungi</taxon>
        <taxon>Dikarya</taxon>
        <taxon>Basidiomycota</taxon>
        <taxon>Agaricomycotina</taxon>
        <taxon>Agaricomycetes</taxon>
        <taxon>Agaricomycetidae</taxon>
        <taxon>Agaricales</taxon>
        <taxon>Agaricineae</taxon>
        <taxon>Strophariaceae</taxon>
        <taxon>Psilocybe</taxon>
    </lineage>
</organism>
<keyword evidence="2" id="KW-1185">Reference proteome</keyword>
<sequence length="103" mass="11095">MSSNPEKINYAEVLGFHSVAAAVVFAALYIPLLGWFIRQSYFRPTYVHFVLVFFCTTGFAIRAVLAGSSTAGGNLGLVIADEVLFGGALMRISASQNPTVNFD</sequence>
<evidence type="ECO:0000313" key="1">
    <source>
        <dbReference type="EMBL" id="KAH9483428.1"/>
    </source>
</evidence>
<gene>
    <name evidence="1" type="ORF">JR316_0002895</name>
</gene>
<name>A0ACB8H679_PSICU</name>
<reference evidence="1" key="1">
    <citation type="submission" date="2021-10" db="EMBL/GenBank/DDBJ databases">
        <title>Psilocybe cubensis genome.</title>
        <authorList>
            <person name="Mckernan K.J."/>
            <person name="Crawford S."/>
            <person name="Trippe A."/>
            <person name="Kane L.T."/>
            <person name="Mclaughlin S."/>
        </authorList>
    </citation>
    <scope>NUCLEOTIDE SEQUENCE</scope>
    <source>
        <strain evidence="1">MGC-MH-2018</strain>
    </source>
</reference>
<comment type="caution">
    <text evidence="1">The sequence shown here is derived from an EMBL/GenBank/DDBJ whole genome shotgun (WGS) entry which is preliminary data.</text>
</comment>